<evidence type="ECO:0000313" key="8">
    <source>
        <dbReference type="EMBL" id="PJF48603.1"/>
    </source>
</evidence>
<dbReference type="SUPFAM" id="SSF103473">
    <property type="entry name" value="MFS general substrate transporter"/>
    <property type="match status" value="1"/>
</dbReference>
<evidence type="ECO:0000313" key="9">
    <source>
        <dbReference type="Proteomes" id="UP000230790"/>
    </source>
</evidence>
<dbReference type="PANTHER" id="PTHR23526">
    <property type="entry name" value="INTEGRAL MEMBRANE TRANSPORT PROTEIN-RELATED"/>
    <property type="match status" value="1"/>
</dbReference>
<feature type="region of interest" description="Disordered" evidence="5">
    <location>
        <begin position="1"/>
        <end position="21"/>
    </location>
</feature>
<feature type="transmembrane region" description="Helical" evidence="6">
    <location>
        <begin position="426"/>
        <end position="449"/>
    </location>
</feature>
<dbReference type="InterPro" id="IPR036259">
    <property type="entry name" value="MFS_trans_sf"/>
</dbReference>
<feature type="transmembrane region" description="Helical" evidence="6">
    <location>
        <begin position="285"/>
        <end position="305"/>
    </location>
</feature>
<evidence type="ECO:0000256" key="4">
    <source>
        <dbReference type="ARBA" id="ARBA00023136"/>
    </source>
</evidence>
<organism evidence="8 9">
    <name type="scientific">Candidatus Thermofonsia Clade 3 bacterium</name>
    <dbReference type="NCBI Taxonomy" id="2364212"/>
    <lineage>
        <taxon>Bacteria</taxon>
        <taxon>Bacillati</taxon>
        <taxon>Chloroflexota</taxon>
        <taxon>Candidatus Thermofontia</taxon>
        <taxon>Candidatus Thermofonsia Clade 3</taxon>
    </lineage>
</organism>
<keyword evidence="2 6" id="KW-0812">Transmembrane</keyword>
<dbReference type="PROSITE" id="PS50850">
    <property type="entry name" value="MFS"/>
    <property type="match status" value="1"/>
</dbReference>
<protein>
    <submittedName>
        <fullName evidence="8">MFS transporter</fullName>
    </submittedName>
</protein>
<dbReference type="GO" id="GO:0005886">
    <property type="term" value="C:plasma membrane"/>
    <property type="evidence" value="ECO:0007669"/>
    <property type="project" value="UniProtKB-SubCell"/>
</dbReference>
<dbReference type="PANTHER" id="PTHR23526:SF2">
    <property type="entry name" value="MAJOR FACILITATOR SUPERFAMILY (MFS) PROFILE DOMAIN-CONTAINING PROTEIN"/>
    <property type="match status" value="1"/>
</dbReference>
<feature type="transmembrane region" description="Helical" evidence="6">
    <location>
        <begin position="174"/>
        <end position="193"/>
    </location>
</feature>
<feature type="transmembrane region" description="Helical" evidence="6">
    <location>
        <begin position="487"/>
        <end position="507"/>
    </location>
</feature>
<dbReference type="Gene3D" id="1.20.1250.20">
    <property type="entry name" value="MFS general substrate transporter like domains"/>
    <property type="match status" value="2"/>
</dbReference>
<evidence type="ECO:0000256" key="1">
    <source>
        <dbReference type="ARBA" id="ARBA00004651"/>
    </source>
</evidence>
<evidence type="ECO:0000256" key="6">
    <source>
        <dbReference type="SAM" id="Phobius"/>
    </source>
</evidence>
<keyword evidence="3 6" id="KW-1133">Transmembrane helix</keyword>
<feature type="transmembrane region" description="Helical" evidence="6">
    <location>
        <begin position="142"/>
        <end position="162"/>
    </location>
</feature>
<dbReference type="GO" id="GO:0022857">
    <property type="term" value="F:transmembrane transporter activity"/>
    <property type="evidence" value="ECO:0007669"/>
    <property type="project" value="InterPro"/>
</dbReference>
<reference evidence="8 9" key="1">
    <citation type="submission" date="2017-11" db="EMBL/GenBank/DDBJ databases">
        <title>Evolution of Phototrophy in the Chloroflexi Phylum Driven by Horizontal Gene Transfer.</title>
        <authorList>
            <person name="Ward L.M."/>
            <person name="Hemp J."/>
            <person name="Shih P.M."/>
            <person name="Mcglynn S.E."/>
            <person name="Fischer W."/>
        </authorList>
    </citation>
    <scope>NUCLEOTIDE SEQUENCE [LARGE SCALE GENOMIC DNA]</scope>
    <source>
        <strain evidence="8">JP3_7</strain>
    </source>
</reference>
<feature type="transmembrane region" description="Helical" evidence="6">
    <location>
        <begin position="369"/>
        <end position="390"/>
    </location>
</feature>
<proteinExistence type="predicted"/>
<dbReference type="InterPro" id="IPR011701">
    <property type="entry name" value="MFS"/>
</dbReference>
<feature type="transmembrane region" description="Helical" evidence="6">
    <location>
        <begin position="336"/>
        <end position="357"/>
    </location>
</feature>
<comment type="subcellular location">
    <subcellularLocation>
        <location evidence="1">Cell membrane</location>
        <topology evidence="1">Multi-pass membrane protein</topology>
    </subcellularLocation>
</comment>
<evidence type="ECO:0000256" key="3">
    <source>
        <dbReference type="ARBA" id="ARBA00022989"/>
    </source>
</evidence>
<gene>
    <name evidence="8" type="ORF">CUN48_02655</name>
</gene>
<sequence length="513" mass="55060">MSLSMARATTPASGSGSVGRTSHPWWTVSSRSGALKAYPLDATPSASRRARRTACSSAMRASTWGHSGGVCLPLLLARSRLLLSPAKRPYGPPVAHPRPALYKPPKLCMTLSPQLAATLRYLETQLAGSLEDDVRYNMRVEIVSAVVYGVFMATLTFMPAVLTKLGGSPATVSIYLSLSYLGHIFSSVSLLVVRKMTPKAFAVMSWTLGRIMLIVMAFAGDAPALLALATVLWFLEIGPGPAYTRILQSIYPIAHRGRIMALVRFGMALTILVATPLIGLGLDRLGYPVVFPLAGALGLVSSLVFSRMRIVVEPGGAQARSSAPDAMRVVTRNRRFMMYQLGLILFGLAALAASPMYPDVQINRLQLSYTELGLLGLVQSVSWLIGYFVWGRVVDRYGALRCIMLTFAIQAVAPLTYAFATAGWMLLPAFIAIGLVMAGGDIGFTNACLELSEPDRTQEYAVAQSTIIGLRGFIAPFLGVGLLSLGVAQPIVFLLAGWLALVAAVCAERARRM</sequence>
<comment type="caution">
    <text evidence="8">The sequence shown here is derived from an EMBL/GenBank/DDBJ whole genome shotgun (WGS) entry which is preliminary data.</text>
</comment>
<evidence type="ECO:0000256" key="5">
    <source>
        <dbReference type="SAM" id="MobiDB-lite"/>
    </source>
</evidence>
<evidence type="ECO:0000259" key="7">
    <source>
        <dbReference type="PROSITE" id="PS50850"/>
    </source>
</evidence>
<dbReference type="EMBL" id="PGTN01000010">
    <property type="protein sequence ID" value="PJF48603.1"/>
    <property type="molecule type" value="Genomic_DNA"/>
</dbReference>
<evidence type="ECO:0000256" key="2">
    <source>
        <dbReference type="ARBA" id="ARBA00022692"/>
    </source>
</evidence>
<feature type="transmembrane region" description="Helical" evidence="6">
    <location>
        <begin position="259"/>
        <end position="279"/>
    </location>
</feature>
<feature type="transmembrane region" description="Helical" evidence="6">
    <location>
        <begin position="200"/>
        <end position="219"/>
    </location>
</feature>
<dbReference type="Proteomes" id="UP000230790">
    <property type="component" value="Unassembled WGS sequence"/>
</dbReference>
<keyword evidence="4 6" id="KW-0472">Membrane</keyword>
<feature type="compositionally biased region" description="Polar residues" evidence="5">
    <location>
        <begin position="10"/>
        <end position="20"/>
    </location>
</feature>
<dbReference type="Pfam" id="PF07690">
    <property type="entry name" value="MFS_1"/>
    <property type="match status" value="1"/>
</dbReference>
<accession>A0A2M8QFK6</accession>
<dbReference type="InterPro" id="IPR052528">
    <property type="entry name" value="Sugar_transport-like"/>
</dbReference>
<feature type="domain" description="Major facilitator superfamily (MFS) profile" evidence="7">
    <location>
        <begin position="335"/>
        <end position="513"/>
    </location>
</feature>
<dbReference type="AlphaFoldDB" id="A0A2M8QFK6"/>
<name>A0A2M8QFK6_9CHLR</name>
<feature type="transmembrane region" description="Helical" evidence="6">
    <location>
        <begin position="225"/>
        <end position="247"/>
    </location>
</feature>
<dbReference type="InterPro" id="IPR020846">
    <property type="entry name" value="MFS_dom"/>
</dbReference>